<proteinExistence type="predicted"/>
<keyword evidence="1" id="KW-0732">Signal</keyword>
<protein>
    <recommendedName>
        <fullName evidence="4">Outer membrane lipoprotein carrier protein LolA</fullName>
    </recommendedName>
</protein>
<dbReference type="Proteomes" id="UP000019402">
    <property type="component" value="Unassembled WGS sequence"/>
</dbReference>
<feature type="chain" id="PRO_5004906498" description="Outer membrane lipoprotein carrier protein LolA" evidence="1">
    <location>
        <begin position="18"/>
        <end position="73"/>
    </location>
</feature>
<dbReference type="RefSeq" id="WP_052522330.1">
    <property type="nucleotide sequence ID" value="NZ_BAMD01000066.1"/>
</dbReference>
<name>W7YBN5_9BACT</name>
<dbReference type="eggNOG" id="COG2834">
    <property type="taxonomic scope" value="Bacteria"/>
</dbReference>
<evidence type="ECO:0000313" key="3">
    <source>
        <dbReference type="Proteomes" id="UP000019402"/>
    </source>
</evidence>
<dbReference type="AlphaFoldDB" id="W7YBN5"/>
<dbReference type="EMBL" id="BAMD01000066">
    <property type="protein sequence ID" value="GAF05053.1"/>
    <property type="molecule type" value="Genomic_DNA"/>
</dbReference>
<sequence length="73" mass="8237">MKKILLLVALIPGFVFAQNPEQAKKILDQVTAKTKTYKTIKASFSFKLENLQENIQEEYAGTISIKGDKYKAT</sequence>
<evidence type="ECO:0000256" key="1">
    <source>
        <dbReference type="SAM" id="SignalP"/>
    </source>
</evidence>
<dbReference type="Gene3D" id="2.50.20.10">
    <property type="entry name" value="Lipoprotein localisation LolA/LolB/LppX"/>
    <property type="match status" value="1"/>
</dbReference>
<feature type="signal peptide" evidence="1">
    <location>
        <begin position="1"/>
        <end position="17"/>
    </location>
</feature>
<organism evidence="2 3">
    <name type="scientific">Saccharicrinis fermentans DSM 9555 = JCM 21142</name>
    <dbReference type="NCBI Taxonomy" id="869213"/>
    <lineage>
        <taxon>Bacteria</taxon>
        <taxon>Pseudomonadati</taxon>
        <taxon>Bacteroidota</taxon>
        <taxon>Bacteroidia</taxon>
        <taxon>Marinilabiliales</taxon>
        <taxon>Marinilabiliaceae</taxon>
        <taxon>Saccharicrinis</taxon>
    </lineage>
</organism>
<keyword evidence="3" id="KW-1185">Reference proteome</keyword>
<evidence type="ECO:0008006" key="4">
    <source>
        <dbReference type="Google" id="ProtNLM"/>
    </source>
</evidence>
<evidence type="ECO:0000313" key="2">
    <source>
        <dbReference type="EMBL" id="GAF05053.1"/>
    </source>
</evidence>
<comment type="caution">
    <text evidence="2">The sequence shown here is derived from an EMBL/GenBank/DDBJ whole genome shotgun (WGS) entry which is preliminary data.</text>
</comment>
<reference evidence="2 3" key="1">
    <citation type="journal article" date="2014" name="Genome Announc.">
        <title>Draft Genome Sequence of Cytophaga fermentans JCM 21142T, a Facultative Anaerobe Isolated from Marine Mud.</title>
        <authorList>
            <person name="Starns D."/>
            <person name="Oshima K."/>
            <person name="Suda W."/>
            <person name="Iino T."/>
            <person name="Yuki M."/>
            <person name="Inoue J."/>
            <person name="Kitamura K."/>
            <person name="Iida T."/>
            <person name="Darby A."/>
            <person name="Hattori M."/>
            <person name="Ohkuma M."/>
        </authorList>
    </citation>
    <scope>NUCLEOTIDE SEQUENCE [LARGE SCALE GENOMIC DNA]</scope>
    <source>
        <strain evidence="2 3">JCM 21142</strain>
    </source>
</reference>
<gene>
    <name evidence="2" type="ORF">JCM21142_93776</name>
</gene>
<accession>W7YBN5</accession>